<feature type="coiled-coil region" evidence="1">
    <location>
        <begin position="52"/>
        <end position="143"/>
    </location>
</feature>
<evidence type="ECO:0000313" key="3">
    <source>
        <dbReference type="EMBL" id="KAG8384761.1"/>
    </source>
</evidence>
<evidence type="ECO:0000313" key="4">
    <source>
        <dbReference type="Proteomes" id="UP000826271"/>
    </source>
</evidence>
<feature type="compositionally biased region" description="Low complexity" evidence="2">
    <location>
        <begin position="10"/>
        <end position="25"/>
    </location>
</feature>
<keyword evidence="4" id="KW-1185">Reference proteome</keyword>
<reference evidence="3" key="1">
    <citation type="submission" date="2019-10" db="EMBL/GenBank/DDBJ databases">
        <authorList>
            <person name="Zhang R."/>
            <person name="Pan Y."/>
            <person name="Wang J."/>
            <person name="Ma R."/>
            <person name="Yu S."/>
        </authorList>
    </citation>
    <scope>NUCLEOTIDE SEQUENCE</scope>
    <source>
        <strain evidence="3">LA-IB0</strain>
        <tissue evidence="3">Leaf</tissue>
    </source>
</reference>
<dbReference type="EMBL" id="WHWC01000004">
    <property type="protein sequence ID" value="KAG8384761.1"/>
    <property type="molecule type" value="Genomic_DNA"/>
</dbReference>
<evidence type="ECO:0000256" key="1">
    <source>
        <dbReference type="SAM" id="Coils"/>
    </source>
</evidence>
<organism evidence="3 4">
    <name type="scientific">Buddleja alternifolia</name>
    <dbReference type="NCBI Taxonomy" id="168488"/>
    <lineage>
        <taxon>Eukaryota</taxon>
        <taxon>Viridiplantae</taxon>
        <taxon>Streptophyta</taxon>
        <taxon>Embryophyta</taxon>
        <taxon>Tracheophyta</taxon>
        <taxon>Spermatophyta</taxon>
        <taxon>Magnoliopsida</taxon>
        <taxon>eudicotyledons</taxon>
        <taxon>Gunneridae</taxon>
        <taxon>Pentapetalae</taxon>
        <taxon>asterids</taxon>
        <taxon>lamiids</taxon>
        <taxon>Lamiales</taxon>
        <taxon>Scrophulariaceae</taxon>
        <taxon>Buddlejeae</taxon>
        <taxon>Buddleja</taxon>
    </lineage>
</organism>
<evidence type="ECO:0000256" key="2">
    <source>
        <dbReference type="SAM" id="MobiDB-lite"/>
    </source>
</evidence>
<dbReference type="AlphaFoldDB" id="A0AAV6XP42"/>
<dbReference type="PANTHER" id="PTHR34778">
    <property type="entry name" value="OS02G0580700 PROTEIN"/>
    <property type="match status" value="1"/>
</dbReference>
<feature type="region of interest" description="Disordered" evidence="2">
    <location>
        <begin position="1"/>
        <end position="31"/>
    </location>
</feature>
<sequence>MSISTADTRTLLSFTTPNSPSSSNNRRLRTMTEPEKMEALKRAYAEMILNTAKEAAARVMVAELKARRLEHDLISTKEEAARMLRRLKQMIDAQMQEAKITSSNEHRKIDELESQLNEAEEIILDLRAELNQTQEQLDEAKNKKLPPIRQNENAEVCNVIPNDNYSGYELLTSSLASRSELITVDDKSTFSNVNFGHNNPTFDQIKEPELFKNGCRQRIFASETSLVHESLVIGDTSNSSNNSTNSENVNVVGSTSVLEEKVQHGKNEPSSVIRRSVRKRKLKFWDDIITACGLRRSHQFKKPRETSQHLSSFSTSKVKQCVKSGEGQFQAEDETQVEDNNRLDHVSFPEKKLVHSENLPENMELVDVLVKQDELAATSDLNSSSRIHCDVKGDTATKASNISDSKKPLNYTFSRKWKKNSMIYPEKNSSFVESLLQKENGNPGF</sequence>
<gene>
    <name evidence="3" type="ORF">BUALT_Bualt04G0152200</name>
</gene>
<keyword evidence="1" id="KW-0175">Coiled coil</keyword>
<proteinExistence type="predicted"/>
<protein>
    <submittedName>
        <fullName evidence="3">Uncharacterized protein</fullName>
    </submittedName>
</protein>
<name>A0AAV6XP42_9LAMI</name>
<comment type="caution">
    <text evidence="3">The sequence shown here is derived from an EMBL/GenBank/DDBJ whole genome shotgun (WGS) entry which is preliminary data.</text>
</comment>
<dbReference type="PANTHER" id="PTHR34778:SF6">
    <property type="entry name" value="SHUGOSHIN C-TERMINAL DOMAIN-CONTAINING PROTEIN"/>
    <property type="match status" value="1"/>
</dbReference>
<accession>A0AAV6XP42</accession>
<dbReference type="Proteomes" id="UP000826271">
    <property type="component" value="Unassembled WGS sequence"/>
</dbReference>